<dbReference type="InterPro" id="IPR007791">
    <property type="entry name" value="DjlA_N"/>
</dbReference>
<organism evidence="2 3">
    <name type="scientific">Bradyrhizobium shewense</name>
    <dbReference type="NCBI Taxonomy" id="1761772"/>
    <lineage>
        <taxon>Bacteria</taxon>
        <taxon>Pseudomonadati</taxon>
        <taxon>Pseudomonadota</taxon>
        <taxon>Alphaproteobacteria</taxon>
        <taxon>Hyphomicrobiales</taxon>
        <taxon>Nitrobacteraceae</taxon>
        <taxon>Bradyrhizobium</taxon>
    </lineage>
</organism>
<dbReference type="CDD" id="cd07176">
    <property type="entry name" value="terB"/>
    <property type="match status" value="1"/>
</dbReference>
<reference evidence="3" key="1">
    <citation type="submission" date="2016-08" db="EMBL/GenBank/DDBJ databases">
        <authorList>
            <person name="Varghese N."/>
            <person name="Submissions Spin"/>
        </authorList>
    </citation>
    <scope>NUCLEOTIDE SEQUENCE [LARGE SCALE GENOMIC DNA]</scope>
    <source>
        <strain evidence="3">ERR11</strain>
    </source>
</reference>
<dbReference type="Proteomes" id="UP000199184">
    <property type="component" value="Unassembled WGS sequence"/>
</dbReference>
<gene>
    <name evidence="2" type="ORF">GA0061098_100217</name>
</gene>
<protein>
    <submittedName>
        <fullName evidence="2">Tellurite resistance protein TerB</fullName>
    </submittedName>
</protein>
<evidence type="ECO:0000313" key="2">
    <source>
        <dbReference type="EMBL" id="SCB15461.1"/>
    </source>
</evidence>
<dbReference type="Pfam" id="PF05099">
    <property type="entry name" value="TerB"/>
    <property type="match status" value="1"/>
</dbReference>
<dbReference type="AlphaFoldDB" id="A0A1C3UJ13"/>
<evidence type="ECO:0000259" key="1">
    <source>
        <dbReference type="Pfam" id="PF05099"/>
    </source>
</evidence>
<proteinExistence type="predicted"/>
<accession>A0A1C3UJ13</accession>
<feature type="domain" description="Co-chaperone DjlA N-terminal" evidence="1">
    <location>
        <begin position="74"/>
        <end position="175"/>
    </location>
</feature>
<dbReference type="Gene3D" id="1.10.3680.10">
    <property type="entry name" value="TerB-like"/>
    <property type="match status" value="1"/>
</dbReference>
<dbReference type="EMBL" id="FMAI01000002">
    <property type="protein sequence ID" value="SCB15461.1"/>
    <property type="molecule type" value="Genomic_DNA"/>
</dbReference>
<name>A0A1C3UJ13_9BRAD</name>
<sequence>MSANLVMSDDLSRANAMDRPIVGPLYVLSDHSSPSQLRAVISQVKGATMSDAKSSNPIEIEITEPSSLNEQAAVALVIVGALVAVADRRVSPVERDEVIRFIRDRKLAPHISEERLYAMFDELAERLEEPDFANVVIDTLRPVSNLPLSSHLIELSERVAAADEDVHPHEVQAIKLLRLLTLVLPRAKPVTSGQGRTERQMATEE</sequence>
<keyword evidence="3" id="KW-1185">Reference proteome</keyword>
<dbReference type="SUPFAM" id="SSF158682">
    <property type="entry name" value="TerB-like"/>
    <property type="match status" value="1"/>
</dbReference>
<evidence type="ECO:0000313" key="3">
    <source>
        <dbReference type="Proteomes" id="UP000199184"/>
    </source>
</evidence>
<dbReference type="InterPro" id="IPR029024">
    <property type="entry name" value="TerB-like"/>
</dbReference>